<gene>
    <name evidence="8" type="ORF">QV13_10300</name>
</gene>
<dbReference type="Gene3D" id="3.20.20.370">
    <property type="entry name" value="Glycoside hydrolase/deacetylase"/>
    <property type="match status" value="1"/>
</dbReference>
<dbReference type="Proteomes" id="UP000094412">
    <property type="component" value="Unassembled WGS sequence"/>
</dbReference>
<evidence type="ECO:0000313" key="8">
    <source>
        <dbReference type="EMBL" id="OCX19973.1"/>
    </source>
</evidence>
<dbReference type="InterPro" id="IPR011330">
    <property type="entry name" value="Glyco_hydro/deAcase_b/a-brl"/>
</dbReference>
<dbReference type="GO" id="GO:0046872">
    <property type="term" value="F:metal ion binding"/>
    <property type="evidence" value="ECO:0007669"/>
    <property type="project" value="UniProtKB-KW"/>
</dbReference>
<protein>
    <recommendedName>
        <fullName evidence="3">Chitooligosaccharide deacetylase</fullName>
    </recommendedName>
    <alternativeName>
        <fullName evidence="6">Nodulation protein B</fullName>
    </alternativeName>
</protein>
<evidence type="ECO:0000256" key="5">
    <source>
        <dbReference type="ARBA" id="ARBA00022801"/>
    </source>
</evidence>
<accession>A0A1C2DZB0</accession>
<evidence type="ECO:0000256" key="2">
    <source>
        <dbReference type="ARBA" id="ARBA00010973"/>
    </source>
</evidence>
<dbReference type="GO" id="GO:0016020">
    <property type="term" value="C:membrane"/>
    <property type="evidence" value="ECO:0007669"/>
    <property type="project" value="TreeGrafter"/>
</dbReference>
<reference evidence="8 9" key="1">
    <citation type="submission" date="2016-08" db="EMBL/GenBank/DDBJ databases">
        <title>Whole genome sequence of Mesorhizobium sp. strain UASWS1009 isolated from industrial sewage.</title>
        <authorList>
            <person name="Crovadore J."/>
            <person name="Calmin G."/>
            <person name="Chablais R."/>
            <person name="Cochard B."/>
            <person name="Lefort F."/>
        </authorList>
    </citation>
    <scope>NUCLEOTIDE SEQUENCE [LARGE SCALE GENOMIC DNA]</scope>
    <source>
        <strain evidence="8 9">UASWS1009</strain>
    </source>
</reference>
<keyword evidence="4" id="KW-0479">Metal-binding</keyword>
<comment type="similarity">
    <text evidence="2">Belongs to the polysaccharide deacetylase family.</text>
</comment>
<evidence type="ECO:0000256" key="3">
    <source>
        <dbReference type="ARBA" id="ARBA00020071"/>
    </source>
</evidence>
<dbReference type="RefSeq" id="WP_024923675.1">
    <property type="nucleotide sequence ID" value="NZ_MDEO01000030.1"/>
</dbReference>
<dbReference type="EMBL" id="MDEO01000030">
    <property type="protein sequence ID" value="OCX19973.1"/>
    <property type="molecule type" value="Genomic_DNA"/>
</dbReference>
<comment type="caution">
    <text evidence="8">The sequence shown here is derived from an EMBL/GenBank/DDBJ whole genome shotgun (WGS) entry which is preliminary data.</text>
</comment>
<proteinExistence type="inferred from homology"/>
<evidence type="ECO:0000313" key="9">
    <source>
        <dbReference type="Proteomes" id="UP000094412"/>
    </source>
</evidence>
<organism evidence="8 9">
    <name type="scientific">Mesorhizobium hungaricum</name>
    <dbReference type="NCBI Taxonomy" id="1566387"/>
    <lineage>
        <taxon>Bacteria</taxon>
        <taxon>Pseudomonadati</taxon>
        <taxon>Pseudomonadota</taxon>
        <taxon>Alphaproteobacteria</taxon>
        <taxon>Hyphomicrobiales</taxon>
        <taxon>Phyllobacteriaceae</taxon>
        <taxon>Mesorhizobium</taxon>
    </lineage>
</organism>
<dbReference type="GO" id="GO:0005975">
    <property type="term" value="P:carbohydrate metabolic process"/>
    <property type="evidence" value="ECO:0007669"/>
    <property type="project" value="InterPro"/>
</dbReference>
<dbReference type="InterPro" id="IPR050248">
    <property type="entry name" value="Polysacc_deacetylase_ArnD"/>
</dbReference>
<dbReference type="PROSITE" id="PS51677">
    <property type="entry name" value="NODB"/>
    <property type="match status" value="1"/>
</dbReference>
<dbReference type="GO" id="GO:0016810">
    <property type="term" value="F:hydrolase activity, acting on carbon-nitrogen (but not peptide) bonds"/>
    <property type="evidence" value="ECO:0007669"/>
    <property type="project" value="InterPro"/>
</dbReference>
<dbReference type="OrthoDB" id="276604at2"/>
<name>A0A1C2DZB0_9HYPH</name>
<sequence length="334" mass="36442">MTETEKTITQGRLGAAAAILFGFALVSLCGPGGSEAAEQPAARTVAITFDDLPHANAADPEAPVPPTLDAVRQANRDILGALKAHNTPATGFVVEKRVEEIGPLGQEILKEWVDANLDLGNHTFSHADSNALDLAAIEKEIVDGERSIGPFLFRSAARKPRFLRFPYNHLGNTPEKQEAIAALAAKHGYTLAASTIDTSDYLFDRAYEKALAAKDKATTERIVAAYLDHTREQIVYYANLNRQVLGYEPPAIMLLHVNRLNAVTLDRILTLFEEAGYGFTTLEAAQADPAYQKPLTAATKFGPMWGYRWARDNTIKIDGSTEKEPPEWIVKQGG</sequence>
<dbReference type="AlphaFoldDB" id="A0A1C2DZB0"/>
<dbReference type="InterPro" id="IPR002509">
    <property type="entry name" value="NODB_dom"/>
</dbReference>
<comment type="function">
    <text evidence="1">Is involved in generating a small heat-stable compound (Nod), an acylated oligomer of N-acetylglucosamine, that stimulates mitosis in various plant protoplasts.</text>
</comment>
<dbReference type="PANTHER" id="PTHR10587:SF133">
    <property type="entry name" value="CHITIN DEACETYLASE 1-RELATED"/>
    <property type="match status" value="1"/>
</dbReference>
<evidence type="ECO:0000259" key="7">
    <source>
        <dbReference type="PROSITE" id="PS51677"/>
    </source>
</evidence>
<keyword evidence="5" id="KW-0378">Hydrolase</keyword>
<evidence type="ECO:0000256" key="1">
    <source>
        <dbReference type="ARBA" id="ARBA00003236"/>
    </source>
</evidence>
<dbReference type="PANTHER" id="PTHR10587">
    <property type="entry name" value="GLYCOSYL TRANSFERASE-RELATED"/>
    <property type="match status" value="1"/>
</dbReference>
<feature type="domain" description="NodB homology" evidence="7">
    <location>
        <begin position="43"/>
        <end position="280"/>
    </location>
</feature>
<evidence type="ECO:0000256" key="6">
    <source>
        <dbReference type="ARBA" id="ARBA00032976"/>
    </source>
</evidence>
<dbReference type="Pfam" id="PF01522">
    <property type="entry name" value="Polysacc_deac_1"/>
    <property type="match status" value="1"/>
</dbReference>
<keyword evidence="9" id="KW-1185">Reference proteome</keyword>
<dbReference type="STRING" id="1566387.QV13_10300"/>
<dbReference type="SUPFAM" id="SSF88713">
    <property type="entry name" value="Glycoside hydrolase/deacetylase"/>
    <property type="match status" value="1"/>
</dbReference>
<evidence type="ECO:0000256" key="4">
    <source>
        <dbReference type="ARBA" id="ARBA00022723"/>
    </source>
</evidence>